<protein>
    <recommendedName>
        <fullName evidence="3">Heparinase II/III-like protein</fullName>
    </recommendedName>
</protein>
<dbReference type="AlphaFoldDB" id="A0A1H6UJW3"/>
<dbReference type="InterPro" id="IPR008929">
    <property type="entry name" value="Chondroitin_lyas"/>
</dbReference>
<reference evidence="1 2" key="1">
    <citation type="submission" date="2016-10" db="EMBL/GenBank/DDBJ databases">
        <authorList>
            <person name="de Groot N.N."/>
        </authorList>
    </citation>
    <scope>NUCLEOTIDE SEQUENCE [LARGE SCALE GENOMIC DNA]</scope>
    <source>
        <strain evidence="1 2">DSM 19938</strain>
    </source>
</reference>
<dbReference type="SUPFAM" id="SSF48239">
    <property type="entry name" value="Terpenoid cyclases/Protein prenyltransferases"/>
    <property type="match status" value="1"/>
</dbReference>
<sequence length="568" mass="64290">MERREFVKKTAAALCVAPLTDFSNITLKAVEVMPDWLINLVKLNDIGVENLRSFQVKDSESKDFGGLKDNFDILNPHSTAALIQWGACSLSSPRSQFYRSGELLNDMNSAANYLVKTQHSDGTIDLLSTNFHSTPDTGFLVKRLTMAYTLIEKSDTPAKEKMLDNLKSFLIRAGEALSTGGIHTPNHRWVVCAALARLYKLWPDPKYKARAENWLSEHIDMDDDGQFNEKSTFIYSSLSDRLLITIANGFNKPALLDFVRRNLDMTLYYVHPNGEIVTDASGRQDKAIVGTMENYYYPYRYMAIHDQNGIYAGMCNLIEKTAGNKISGFLDYFLTDVSLWRPPPISDKLPVTYVKAFPNSGIVRVRRENWDSTLIAKNPVWFTFMKGDAVLQGMRFASSFFGKGQFQTDALKKTDHGWVLVQRLQGSYFQPISKEKISQDGDWEKMPKSDRRQSEIQILETKIFIKEIEGGMEIEIVTTGTERVPVAWELIFRQGGKFAGLTKLENSVDSWLLKENHGSYTYDKNTIAFGPGIALHKNTALRGALPPVDAPTVYLTGFTPFRHLLRLY</sequence>
<dbReference type="OrthoDB" id="1290722at2"/>
<dbReference type="EMBL" id="FNXY01000004">
    <property type="protein sequence ID" value="SEI92611.1"/>
    <property type="molecule type" value="Genomic_DNA"/>
</dbReference>
<evidence type="ECO:0008006" key="3">
    <source>
        <dbReference type="Google" id="ProtNLM"/>
    </source>
</evidence>
<evidence type="ECO:0000313" key="2">
    <source>
        <dbReference type="Proteomes" id="UP000199532"/>
    </source>
</evidence>
<dbReference type="Proteomes" id="UP000199532">
    <property type="component" value="Unassembled WGS sequence"/>
</dbReference>
<dbReference type="Gene3D" id="1.50.10.100">
    <property type="entry name" value="Chondroitin AC/alginate lyase"/>
    <property type="match status" value="1"/>
</dbReference>
<accession>A0A1H6UJW3</accession>
<name>A0A1H6UJW3_9BACT</name>
<evidence type="ECO:0000313" key="1">
    <source>
        <dbReference type="EMBL" id="SEI92611.1"/>
    </source>
</evidence>
<keyword evidence="2" id="KW-1185">Reference proteome</keyword>
<proteinExistence type="predicted"/>
<organism evidence="1 2">
    <name type="scientific">Dyadobacter koreensis</name>
    <dbReference type="NCBI Taxonomy" id="408657"/>
    <lineage>
        <taxon>Bacteria</taxon>
        <taxon>Pseudomonadati</taxon>
        <taxon>Bacteroidota</taxon>
        <taxon>Cytophagia</taxon>
        <taxon>Cytophagales</taxon>
        <taxon>Spirosomataceae</taxon>
        <taxon>Dyadobacter</taxon>
    </lineage>
</organism>
<gene>
    <name evidence="1" type="ORF">SAMN04487995_2581</name>
</gene>
<dbReference type="RefSeq" id="WP_090335587.1">
    <property type="nucleotide sequence ID" value="NZ_FNXY01000004.1"/>
</dbReference>
<dbReference type="STRING" id="408657.SAMN04487995_2581"/>
<dbReference type="InterPro" id="IPR008930">
    <property type="entry name" value="Terpenoid_cyclase/PrenylTrfase"/>
</dbReference>